<dbReference type="EMBL" id="BK015774">
    <property type="protein sequence ID" value="DAE24432.1"/>
    <property type="molecule type" value="Genomic_DNA"/>
</dbReference>
<reference evidence="1" key="1">
    <citation type="journal article" date="2021" name="Proc. Natl. Acad. Sci. U.S.A.">
        <title>A Catalog of Tens of Thousands of Viruses from Human Metagenomes Reveals Hidden Associations with Chronic Diseases.</title>
        <authorList>
            <person name="Tisza M.J."/>
            <person name="Buck C.B."/>
        </authorList>
    </citation>
    <scope>NUCLEOTIDE SEQUENCE</scope>
    <source>
        <strain evidence="1">Ct4xW4</strain>
    </source>
</reference>
<evidence type="ECO:0000313" key="1">
    <source>
        <dbReference type="EMBL" id="DAE24432.1"/>
    </source>
</evidence>
<protein>
    <submittedName>
        <fullName evidence="1">Uncharacterized protein</fullName>
    </submittedName>
</protein>
<organism evidence="1">
    <name type="scientific">Myoviridae sp. ct4xW4</name>
    <dbReference type="NCBI Taxonomy" id="2826611"/>
    <lineage>
        <taxon>Viruses</taxon>
        <taxon>Duplodnaviria</taxon>
        <taxon>Heunggongvirae</taxon>
        <taxon>Uroviricota</taxon>
        <taxon>Caudoviricetes</taxon>
    </lineage>
</organism>
<sequence>MIHPWSQSLAAHLRSMLTKKHFKLQKPHQRWTIPNPLKKNLFS</sequence>
<proteinExistence type="predicted"/>
<accession>A0A8S5QZA4</accession>
<name>A0A8S5QZA4_9CAUD</name>